<evidence type="ECO:0000313" key="2">
    <source>
        <dbReference type="EMBL" id="KAK4755299.1"/>
    </source>
</evidence>
<organism evidence="2 3">
    <name type="scientific">Trapa incisa</name>
    <dbReference type="NCBI Taxonomy" id="236973"/>
    <lineage>
        <taxon>Eukaryota</taxon>
        <taxon>Viridiplantae</taxon>
        <taxon>Streptophyta</taxon>
        <taxon>Embryophyta</taxon>
        <taxon>Tracheophyta</taxon>
        <taxon>Spermatophyta</taxon>
        <taxon>Magnoliopsida</taxon>
        <taxon>eudicotyledons</taxon>
        <taxon>Gunneridae</taxon>
        <taxon>Pentapetalae</taxon>
        <taxon>rosids</taxon>
        <taxon>malvids</taxon>
        <taxon>Myrtales</taxon>
        <taxon>Lythraceae</taxon>
        <taxon>Trapa</taxon>
    </lineage>
</organism>
<gene>
    <name evidence="2" type="ORF">SAY87_009056</name>
</gene>
<evidence type="ECO:0000256" key="1">
    <source>
        <dbReference type="SAM" id="MobiDB-lite"/>
    </source>
</evidence>
<keyword evidence="3" id="KW-1185">Reference proteome</keyword>
<dbReference type="Proteomes" id="UP001345219">
    <property type="component" value="Chromosome 8"/>
</dbReference>
<dbReference type="Gene3D" id="3.40.50.2300">
    <property type="match status" value="1"/>
</dbReference>
<dbReference type="AlphaFoldDB" id="A0AAN7PX01"/>
<reference evidence="2 3" key="1">
    <citation type="journal article" date="2023" name="Hortic Res">
        <title>Pangenome of water caltrop reveals structural variations and asymmetric subgenome divergence after allopolyploidization.</title>
        <authorList>
            <person name="Zhang X."/>
            <person name="Chen Y."/>
            <person name="Wang L."/>
            <person name="Yuan Y."/>
            <person name="Fang M."/>
            <person name="Shi L."/>
            <person name="Lu R."/>
            <person name="Comes H.P."/>
            <person name="Ma Y."/>
            <person name="Chen Y."/>
            <person name="Huang G."/>
            <person name="Zhou Y."/>
            <person name="Zheng Z."/>
            <person name="Qiu Y."/>
        </authorList>
    </citation>
    <scope>NUCLEOTIDE SEQUENCE [LARGE SCALE GENOMIC DNA]</scope>
    <source>
        <tissue evidence="2">Roots</tissue>
    </source>
</reference>
<feature type="region of interest" description="Disordered" evidence="1">
    <location>
        <begin position="1"/>
        <end position="28"/>
    </location>
</feature>
<name>A0AAN7PX01_9MYRT</name>
<dbReference type="EMBL" id="JAXIOK010000014">
    <property type="protein sequence ID" value="KAK4755299.1"/>
    <property type="molecule type" value="Genomic_DNA"/>
</dbReference>
<evidence type="ECO:0000313" key="3">
    <source>
        <dbReference type="Proteomes" id="UP001345219"/>
    </source>
</evidence>
<protein>
    <submittedName>
        <fullName evidence="2">Uncharacterized protein</fullName>
    </submittedName>
</protein>
<comment type="caution">
    <text evidence="2">The sequence shown here is derived from an EMBL/GenBank/DDBJ whole genome shotgun (WGS) entry which is preliminary data.</text>
</comment>
<accession>A0AAN7PX01</accession>
<feature type="compositionally biased region" description="Polar residues" evidence="1">
    <location>
        <begin position="10"/>
        <end position="28"/>
    </location>
</feature>
<sequence>MPPEEEIEISTKNLGSTDSASPLSDHQNTAPVSRLHHLLIIPRMISPLRWASQQNHLPWYLVQRANDVGPDNAMRSGGRVMLGTRPCFRSSSYLKLLLLKFSWWRIMILLSHVVSVLLWNCSYDGTENSWKDQVIDEAANALHAWKLMEDLTKHIDIVLTEVAMPLYGIALLSKIMSHKTHKNIPGSVMYSVGKIRTYLLNDANVRADCQIALDGDPGLGYLIQSQIALDGDPGLGYLIQS</sequence>
<proteinExistence type="predicted"/>